<sequence length="128" mass="14154">MSTRNVLGYCPSCKQNVLLVREAINWPLAIILLIFTGGIGLIVYGIIYYNKVPSRCIHCHSQIALVSISSVQSSNQIQHISRLGQESDINAVDLVEDNKTLQQNICSFCGEALFNKEAKFCAYCGTKV</sequence>
<gene>
    <name evidence="2" type="ORF">S03H2_21960</name>
</gene>
<evidence type="ECO:0008006" key="3">
    <source>
        <dbReference type="Google" id="ProtNLM"/>
    </source>
</evidence>
<protein>
    <recommendedName>
        <fullName evidence="3">Zinc-ribbon domain-containing protein</fullName>
    </recommendedName>
</protein>
<dbReference type="AlphaFoldDB" id="X1FUI7"/>
<proteinExistence type="predicted"/>
<evidence type="ECO:0000313" key="2">
    <source>
        <dbReference type="EMBL" id="GAH32969.1"/>
    </source>
</evidence>
<name>X1FUI7_9ZZZZ</name>
<reference evidence="2" key="1">
    <citation type="journal article" date="2014" name="Front. Microbiol.">
        <title>High frequency of phylogenetically diverse reductive dehalogenase-homologous genes in deep subseafloor sedimentary metagenomes.</title>
        <authorList>
            <person name="Kawai M."/>
            <person name="Futagami T."/>
            <person name="Toyoda A."/>
            <person name="Takaki Y."/>
            <person name="Nishi S."/>
            <person name="Hori S."/>
            <person name="Arai W."/>
            <person name="Tsubouchi T."/>
            <person name="Morono Y."/>
            <person name="Uchiyama I."/>
            <person name="Ito T."/>
            <person name="Fujiyama A."/>
            <person name="Inagaki F."/>
            <person name="Takami H."/>
        </authorList>
    </citation>
    <scope>NUCLEOTIDE SEQUENCE</scope>
    <source>
        <strain evidence="2">Expedition CK06-06</strain>
    </source>
</reference>
<feature type="transmembrane region" description="Helical" evidence="1">
    <location>
        <begin position="26"/>
        <end position="47"/>
    </location>
</feature>
<accession>X1FUI7</accession>
<dbReference type="EMBL" id="BARU01011754">
    <property type="protein sequence ID" value="GAH32969.1"/>
    <property type="molecule type" value="Genomic_DNA"/>
</dbReference>
<organism evidence="2">
    <name type="scientific">marine sediment metagenome</name>
    <dbReference type="NCBI Taxonomy" id="412755"/>
    <lineage>
        <taxon>unclassified sequences</taxon>
        <taxon>metagenomes</taxon>
        <taxon>ecological metagenomes</taxon>
    </lineage>
</organism>
<keyword evidence="1" id="KW-1133">Transmembrane helix</keyword>
<comment type="caution">
    <text evidence="2">The sequence shown here is derived from an EMBL/GenBank/DDBJ whole genome shotgun (WGS) entry which is preliminary data.</text>
</comment>
<keyword evidence="1" id="KW-0812">Transmembrane</keyword>
<keyword evidence="1" id="KW-0472">Membrane</keyword>
<evidence type="ECO:0000256" key="1">
    <source>
        <dbReference type="SAM" id="Phobius"/>
    </source>
</evidence>